<feature type="chain" id="PRO_5024392664" description="Gram-positive cocci surface proteins LPxTG domain-containing protein" evidence="3">
    <location>
        <begin position="29"/>
        <end position="189"/>
    </location>
</feature>
<sequence>MNRIIRNLIVAAPLATAALTMVSTSAMATDGPVIIAQPHTDPQPPIDDIAIPEPKPVDPKDKVALPEPKPPVDPEDKVAPKPKPTHPDGPDVITNPEPCPTHGTCGNDDKDGPNNGGGKDDSSDETEPVADVAEVPSTDTVKLPTRIDAGLADEQTEGGLELVWLLAGGALVTASGAAIALRARKSHSA</sequence>
<dbReference type="AlphaFoldDB" id="A0A5M4FB17"/>
<organism evidence="4 5">
    <name type="scientific">Aeromicrobium ginsengisoli</name>
    <dbReference type="NCBI Taxonomy" id="363867"/>
    <lineage>
        <taxon>Bacteria</taxon>
        <taxon>Bacillati</taxon>
        <taxon>Actinomycetota</taxon>
        <taxon>Actinomycetes</taxon>
        <taxon>Propionibacteriales</taxon>
        <taxon>Nocardioidaceae</taxon>
        <taxon>Aeromicrobium</taxon>
    </lineage>
</organism>
<comment type="caution">
    <text evidence="4">The sequence shown here is derived from an EMBL/GenBank/DDBJ whole genome shotgun (WGS) entry which is preliminary data.</text>
</comment>
<feature type="compositionally biased region" description="Basic and acidic residues" evidence="1">
    <location>
        <begin position="55"/>
        <end position="89"/>
    </location>
</feature>
<reference evidence="4" key="1">
    <citation type="submission" date="2019-09" db="EMBL/GenBank/DDBJ databases">
        <authorList>
            <person name="Li J."/>
        </authorList>
    </citation>
    <scope>NUCLEOTIDE SEQUENCE [LARGE SCALE GENOMIC DNA]</scope>
    <source>
        <strain evidence="4">JCM 14732</strain>
    </source>
</reference>
<evidence type="ECO:0008006" key="6">
    <source>
        <dbReference type="Google" id="ProtNLM"/>
    </source>
</evidence>
<evidence type="ECO:0000256" key="1">
    <source>
        <dbReference type="SAM" id="MobiDB-lite"/>
    </source>
</evidence>
<keyword evidence="2" id="KW-0472">Membrane</keyword>
<evidence type="ECO:0000313" key="5">
    <source>
        <dbReference type="Proteomes" id="UP000380867"/>
    </source>
</evidence>
<evidence type="ECO:0000313" key="4">
    <source>
        <dbReference type="EMBL" id="KAA1395515.1"/>
    </source>
</evidence>
<feature type="signal peptide" evidence="3">
    <location>
        <begin position="1"/>
        <end position="28"/>
    </location>
</feature>
<keyword evidence="3" id="KW-0732">Signal</keyword>
<name>A0A5M4FB17_9ACTN</name>
<dbReference type="Proteomes" id="UP000380867">
    <property type="component" value="Unassembled WGS sequence"/>
</dbReference>
<dbReference type="OrthoDB" id="3747837at2"/>
<keyword evidence="2" id="KW-1133">Transmembrane helix</keyword>
<proteinExistence type="predicted"/>
<feature type="transmembrane region" description="Helical" evidence="2">
    <location>
        <begin position="162"/>
        <end position="181"/>
    </location>
</feature>
<accession>A0A5M4FB17</accession>
<dbReference type="RefSeq" id="WP_149690179.1">
    <property type="nucleotide sequence ID" value="NZ_SDPQ02000003.1"/>
</dbReference>
<keyword evidence="5" id="KW-1185">Reference proteome</keyword>
<evidence type="ECO:0000256" key="3">
    <source>
        <dbReference type="SAM" id="SignalP"/>
    </source>
</evidence>
<evidence type="ECO:0000256" key="2">
    <source>
        <dbReference type="SAM" id="Phobius"/>
    </source>
</evidence>
<keyword evidence="2" id="KW-0812">Transmembrane</keyword>
<protein>
    <recommendedName>
        <fullName evidence="6">Gram-positive cocci surface proteins LPxTG domain-containing protein</fullName>
    </recommendedName>
</protein>
<dbReference type="EMBL" id="SDPQ02000003">
    <property type="protein sequence ID" value="KAA1395515.1"/>
    <property type="molecule type" value="Genomic_DNA"/>
</dbReference>
<gene>
    <name evidence="4" type="ORF">ESP70_015265</name>
</gene>
<feature type="region of interest" description="Disordered" evidence="1">
    <location>
        <begin position="34"/>
        <end position="143"/>
    </location>
</feature>